<name>A0A420HCV2_9PEZI</name>
<reference evidence="2 3" key="1">
    <citation type="journal article" date="2018" name="BMC Genomics">
        <title>Comparative genome analyses reveal sequence features reflecting distinct modes of host-adaptation between dicot and monocot powdery mildew.</title>
        <authorList>
            <person name="Wu Y."/>
            <person name="Ma X."/>
            <person name="Pan Z."/>
            <person name="Kale S.D."/>
            <person name="Song Y."/>
            <person name="King H."/>
            <person name="Zhang Q."/>
            <person name="Presley C."/>
            <person name="Deng X."/>
            <person name="Wei C.I."/>
            <person name="Xiao S."/>
        </authorList>
    </citation>
    <scope>NUCLEOTIDE SEQUENCE [LARGE SCALE GENOMIC DNA]</scope>
    <source>
        <strain evidence="2">UMSG3</strain>
    </source>
</reference>
<evidence type="ECO:0000313" key="3">
    <source>
        <dbReference type="Proteomes" id="UP000283383"/>
    </source>
</evidence>
<evidence type="ECO:0008006" key="4">
    <source>
        <dbReference type="Google" id="ProtNLM"/>
    </source>
</evidence>
<dbReference type="EMBL" id="MCBQ01020311">
    <property type="protein sequence ID" value="RKF55270.1"/>
    <property type="molecule type" value="Genomic_DNA"/>
</dbReference>
<comment type="caution">
    <text evidence="2">The sequence shown here is derived from an EMBL/GenBank/DDBJ whole genome shotgun (WGS) entry which is preliminary data.</text>
</comment>
<proteinExistence type="predicted"/>
<feature type="compositionally biased region" description="Polar residues" evidence="1">
    <location>
        <begin position="53"/>
        <end position="63"/>
    </location>
</feature>
<evidence type="ECO:0000256" key="1">
    <source>
        <dbReference type="SAM" id="MobiDB-lite"/>
    </source>
</evidence>
<gene>
    <name evidence="2" type="ORF">GcM3_203042</name>
</gene>
<sequence length="72" mass="8213">MGRIRDFKAYLLTHFKVKDMGAVGMMLSMNIIRDRDNKRVKINQEHYIKELMVNNSPQKSTTKGVDAAGGRS</sequence>
<protein>
    <recommendedName>
        <fullName evidence="4">Retrovirus-related Pol polyprotein from transposon TNT 1-94</fullName>
    </recommendedName>
</protein>
<dbReference type="AlphaFoldDB" id="A0A420HCV2"/>
<evidence type="ECO:0000313" key="2">
    <source>
        <dbReference type="EMBL" id="RKF55270.1"/>
    </source>
</evidence>
<keyword evidence="3" id="KW-1185">Reference proteome</keyword>
<feature type="region of interest" description="Disordered" evidence="1">
    <location>
        <begin position="53"/>
        <end position="72"/>
    </location>
</feature>
<organism evidence="2 3">
    <name type="scientific">Golovinomyces cichoracearum</name>
    <dbReference type="NCBI Taxonomy" id="62708"/>
    <lineage>
        <taxon>Eukaryota</taxon>
        <taxon>Fungi</taxon>
        <taxon>Dikarya</taxon>
        <taxon>Ascomycota</taxon>
        <taxon>Pezizomycotina</taxon>
        <taxon>Leotiomycetes</taxon>
        <taxon>Erysiphales</taxon>
        <taxon>Erysiphaceae</taxon>
        <taxon>Golovinomyces</taxon>
    </lineage>
</organism>
<dbReference type="Proteomes" id="UP000283383">
    <property type="component" value="Unassembled WGS sequence"/>
</dbReference>
<accession>A0A420HCV2</accession>